<evidence type="ECO:0000313" key="15">
    <source>
        <dbReference type="EMBL" id="KAA9131971.1"/>
    </source>
</evidence>
<evidence type="ECO:0000256" key="8">
    <source>
        <dbReference type="ARBA" id="ARBA00023136"/>
    </source>
</evidence>
<keyword evidence="5 11" id="KW-0812">Transmembrane</keyword>
<keyword evidence="10 11" id="KW-0998">Cell outer membrane</keyword>
<accession>A0A5N0TB56</accession>
<dbReference type="AlphaFoldDB" id="A0A5N0TB56"/>
<feature type="domain" description="TonB-dependent receptor-like beta-barrel" evidence="13">
    <location>
        <begin position="226"/>
        <end position="641"/>
    </location>
</feature>
<dbReference type="EMBL" id="VYXP01000004">
    <property type="protein sequence ID" value="KAA9131971.1"/>
    <property type="molecule type" value="Genomic_DNA"/>
</dbReference>
<dbReference type="PANTHER" id="PTHR30069">
    <property type="entry name" value="TONB-DEPENDENT OUTER MEMBRANE RECEPTOR"/>
    <property type="match status" value="1"/>
</dbReference>
<dbReference type="Gene3D" id="2.40.170.20">
    <property type="entry name" value="TonB-dependent receptor, beta-barrel domain"/>
    <property type="match status" value="1"/>
</dbReference>
<evidence type="ECO:0000256" key="11">
    <source>
        <dbReference type="PROSITE-ProRule" id="PRU01360"/>
    </source>
</evidence>
<dbReference type="InterPro" id="IPR000531">
    <property type="entry name" value="Beta-barrel_TonB"/>
</dbReference>
<evidence type="ECO:0000256" key="2">
    <source>
        <dbReference type="ARBA" id="ARBA00008143"/>
    </source>
</evidence>
<dbReference type="PANTHER" id="PTHR30069:SF29">
    <property type="entry name" value="HEMOGLOBIN AND HEMOGLOBIN-HAPTOGLOBIN-BINDING PROTEIN 1-RELATED"/>
    <property type="match status" value="1"/>
</dbReference>
<sequence length="675" mass="75504">MLSSLIPYLLLQATTTAAPQAMEIVEVRSAPAQSVAGSIPGISTLGLDDIDDESVTHANELLDRVPATWISRGSGQEQLMAIRSPVLTGPGACGAFMVMEDHVSIRPTGFCNVNELFEVNLLQAQAVDVVRGPGSVLYGSNALHGVLDARSLAPGSGSTTLGAGLEVGTDDYYRGRVEYAGARFALAANYTDSGSFRDDESFTQGFLNTSMASQAGGADIVTRLAYAGIDQETAGFVQGKDAWRDPELRTSNQNPEAYRKAEAWRLTSQWRWLPSPGSEFEWIPYARYSDMEFLQHFLPGQPTESNGQTSAGMLFSWRNDTGWSAGIDFEWADGELVEFQAHPTEGSDFLVETRPQGFHYDYEVRSLMAAAWAQYEHKIMDIHIVTAGLRGEFLDYGYRNRMISGNTRDDGTTCGYGGCLYTRPESQGDQFSNLAPELGLQWQLSERTRLVSRIARGFRAPQATELYRLQSGQQVADLQTETLDTAELGFEFSSDDIHWNAIAFAMKKRHFIFRDADGNNVSDGKTRHYGIEGAVDWRMNDQWRLSANAGWAIHEYAFDRPASGIVDGNRVDTAPEWLAGARLDYRPLQRLRLELEWTHVGAYELDPANEHQYEGHDLFALRAFHDLRGDRHRLSVRVTNLFDTYYAERADYAFGNYRYFPGAGRRVYLEWRYSH</sequence>
<dbReference type="GO" id="GO:0009279">
    <property type="term" value="C:cell outer membrane"/>
    <property type="evidence" value="ECO:0007669"/>
    <property type="project" value="UniProtKB-SubCell"/>
</dbReference>
<dbReference type="InterPro" id="IPR012910">
    <property type="entry name" value="Plug_dom"/>
</dbReference>
<keyword evidence="9 15" id="KW-0675">Receptor</keyword>
<name>A0A5N0TB56_9GAMM</name>
<evidence type="ECO:0000256" key="7">
    <source>
        <dbReference type="ARBA" id="ARBA00023077"/>
    </source>
</evidence>
<keyword evidence="6" id="KW-0732">Signal</keyword>
<evidence type="ECO:0000256" key="5">
    <source>
        <dbReference type="ARBA" id="ARBA00022692"/>
    </source>
</evidence>
<evidence type="ECO:0000256" key="4">
    <source>
        <dbReference type="ARBA" id="ARBA00022452"/>
    </source>
</evidence>
<dbReference type="GO" id="GO:0044718">
    <property type="term" value="P:siderophore transmembrane transport"/>
    <property type="evidence" value="ECO:0007669"/>
    <property type="project" value="TreeGrafter"/>
</dbReference>
<comment type="subcellular location">
    <subcellularLocation>
        <location evidence="1 11">Cell outer membrane</location>
        <topology evidence="1 11">Multi-pass membrane protein</topology>
    </subcellularLocation>
</comment>
<evidence type="ECO:0000256" key="1">
    <source>
        <dbReference type="ARBA" id="ARBA00004571"/>
    </source>
</evidence>
<keyword evidence="8 11" id="KW-0472">Membrane</keyword>
<dbReference type="InterPro" id="IPR036942">
    <property type="entry name" value="Beta-barrel_TonB_sf"/>
</dbReference>
<dbReference type="GO" id="GO:0015344">
    <property type="term" value="F:siderophore uptake transmembrane transporter activity"/>
    <property type="evidence" value="ECO:0007669"/>
    <property type="project" value="TreeGrafter"/>
</dbReference>
<keyword evidence="16" id="KW-1185">Reference proteome</keyword>
<evidence type="ECO:0000259" key="14">
    <source>
        <dbReference type="Pfam" id="PF07715"/>
    </source>
</evidence>
<dbReference type="RefSeq" id="WP_150863761.1">
    <property type="nucleotide sequence ID" value="NZ_VYXP01000004.1"/>
</dbReference>
<keyword evidence="3 11" id="KW-0813">Transport</keyword>
<comment type="caution">
    <text evidence="15">The sequence shown here is derived from an EMBL/GenBank/DDBJ whole genome shotgun (WGS) entry which is preliminary data.</text>
</comment>
<dbReference type="Pfam" id="PF00593">
    <property type="entry name" value="TonB_dep_Rec_b-barrel"/>
    <property type="match status" value="1"/>
</dbReference>
<evidence type="ECO:0000256" key="10">
    <source>
        <dbReference type="ARBA" id="ARBA00023237"/>
    </source>
</evidence>
<dbReference type="Proteomes" id="UP000325372">
    <property type="component" value="Unassembled WGS sequence"/>
</dbReference>
<feature type="domain" description="TonB-dependent receptor plug" evidence="14">
    <location>
        <begin position="42"/>
        <end position="146"/>
    </location>
</feature>
<keyword evidence="7 12" id="KW-0798">TonB box</keyword>
<dbReference type="Gene3D" id="2.170.130.10">
    <property type="entry name" value="TonB-dependent receptor, plug domain"/>
    <property type="match status" value="1"/>
</dbReference>
<keyword evidence="4 11" id="KW-1134">Transmembrane beta strand</keyword>
<comment type="similarity">
    <text evidence="2">Belongs to the TonB-dependent receptor family. Hemoglobin/haptoglobin binding protein subfamily.</text>
</comment>
<evidence type="ECO:0000256" key="3">
    <source>
        <dbReference type="ARBA" id="ARBA00022448"/>
    </source>
</evidence>
<protein>
    <submittedName>
        <fullName evidence="15">TonB-dependent receptor</fullName>
    </submittedName>
</protein>
<dbReference type="SUPFAM" id="SSF56935">
    <property type="entry name" value="Porins"/>
    <property type="match status" value="1"/>
</dbReference>
<dbReference type="PROSITE" id="PS52016">
    <property type="entry name" value="TONB_DEPENDENT_REC_3"/>
    <property type="match status" value="1"/>
</dbReference>
<evidence type="ECO:0000259" key="13">
    <source>
        <dbReference type="Pfam" id="PF00593"/>
    </source>
</evidence>
<dbReference type="InterPro" id="IPR037066">
    <property type="entry name" value="Plug_dom_sf"/>
</dbReference>
<evidence type="ECO:0000256" key="9">
    <source>
        <dbReference type="ARBA" id="ARBA00023170"/>
    </source>
</evidence>
<gene>
    <name evidence="15" type="ORF">F3N42_07295</name>
</gene>
<evidence type="ECO:0000313" key="16">
    <source>
        <dbReference type="Proteomes" id="UP000325372"/>
    </source>
</evidence>
<evidence type="ECO:0000256" key="12">
    <source>
        <dbReference type="RuleBase" id="RU003357"/>
    </source>
</evidence>
<organism evidence="15 16">
    <name type="scientific">Marinihelvus fidelis</name>
    <dbReference type="NCBI Taxonomy" id="2613842"/>
    <lineage>
        <taxon>Bacteria</taxon>
        <taxon>Pseudomonadati</taxon>
        <taxon>Pseudomonadota</taxon>
        <taxon>Gammaproteobacteria</taxon>
        <taxon>Chromatiales</taxon>
        <taxon>Wenzhouxiangellaceae</taxon>
        <taxon>Marinihelvus</taxon>
    </lineage>
</organism>
<proteinExistence type="inferred from homology"/>
<dbReference type="InterPro" id="IPR039426">
    <property type="entry name" value="TonB-dep_rcpt-like"/>
</dbReference>
<dbReference type="Pfam" id="PF07715">
    <property type="entry name" value="Plug"/>
    <property type="match status" value="1"/>
</dbReference>
<reference evidence="15 16" key="1">
    <citation type="submission" date="2019-09" db="EMBL/GenBank/DDBJ databases">
        <title>Wenzhouxiangella sp. Genome sequencing and assembly.</title>
        <authorList>
            <person name="Zhang R."/>
        </authorList>
    </citation>
    <scope>NUCLEOTIDE SEQUENCE [LARGE SCALE GENOMIC DNA]</scope>
    <source>
        <strain evidence="15 16">W260</strain>
    </source>
</reference>
<evidence type="ECO:0000256" key="6">
    <source>
        <dbReference type="ARBA" id="ARBA00022729"/>
    </source>
</evidence>